<dbReference type="PANTHER" id="PTHR12697">
    <property type="entry name" value="PBS LYASE HEAT-LIKE PROTEIN"/>
    <property type="match status" value="1"/>
</dbReference>
<dbReference type="EMBL" id="JADEWZ010000003">
    <property type="protein sequence ID" value="MBE9114861.1"/>
    <property type="molecule type" value="Genomic_DNA"/>
</dbReference>
<evidence type="ECO:0000256" key="1">
    <source>
        <dbReference type="ARBA" id="ARBA00022549"/>
    </source>
</evidence>
<dbReference type="InterPro" id="IPR016024">
    <property type="entry name" value="ARM-type_fold"/>
</dbReference>
<dbReference type="GO" id="GO:0016491">
    <property type="term" value="F:oxidoreductase activity"/>
    <property type="evidence" value="ECO:0007669"/>
    <property type="project" value="TreeGrafter"/>
</dbReference>
<protein>
    <submittedName>
        <fullName evidence="3">HEAT repeat domain-containing protein</fullName>
    </submittedName>
</protein>
<keyword evidence="4" id="KW-1185">Reference proteome</keyword>
<organism evidence="3 4">
    <name type="scientific">Lusitaniella coriacea LEGE 07157</name>
    <dbReference type="NCBI Taxonomy" id="945747"/>
    <lineage>
        <taxon>Bacteria</taxon>
        <taxon>Bacillati</taxon>
        <taxon>Cyanobacteriota</taxon>
        <taxon>Cyanophyceae</taxon>
        <taxon>Spirulinales</taxon>
        <taxon>Lusitaniellaceae</taxon>
        <taxon>Lusitaniella</taxon>
    </lineage>
</organism>
<keyword evidence="2" id="KW-0605">Phycobilisome</keyword>
<name>A0A8J7DU27_9CYAN</name>
<evidence type="ECO:0000313" key="3">
    <source>
        <dbReference type="EMBL" id="MBE9114861.1"/>
    </source>
</evidence>
<evidence type="ECO:0000256" key="2">
    <source>
        <dbReference type="ARBA" id="ARBA00022738"/>
    </source>
</evidence>
<dbReference type="Pfam" id="PF13646">
    <property type="entry name" value="HEAT_2"/>
    <property type="match status" value="2"/>
</dbReference>
<dbReference type="PANTHER" id="PTHR12697:SF5">
    <property type="entry name" value="DEOXYHYPUSINE HYDROXYLASE"/>
    <property type="match status" value="1"/>
</dbReference>
<evidence type="ECO:0000313" key="4">
    <source>
        <dbReference type="Proteomes" id="UP000654482"/>
    </source>
</evidence>
<gene>
    <name evidence="3" type="ORF">IQ249_03020</name>
</gene>
<sequence length="206" mass="21883">MTTDSLFEQLKHPNPHMRSRAMWELADNADETMISRLMANLGEEDVVYRRASVKTLGAIGIDTVSPLIESLLNSDNVTVRGSCAKALAQIAVNHPDTPFPPEGIAGLKTALNDANPVVNIAAAMALGEIGSPALEALKDTLETTDNVALAVAIVNALAAVGNDRAAEILATLTEGESVDSYVREMATSALSRLELVSTYKRPKSNQ</sequence>
<dbReference type="SMART" id="SM00567">
    <property type="entry name" value="EZ_HEAT"/>
    <property type="match status" value="5"/>
</dbReference>
<comment type="caution">
    <text evidence="3">The sequence shown here is derived from an EMBL/GenBank/DDBJ whole genome shotgun (WGS) entry which is preliminary data.</text>
</comment>
<dbReference type="RefSeq" id="WP_194027945.1">
    <property type="nucleotide sequence ID" value="NZ_JADEWZ010000003.1"/>
</dbReference>
<reference evidence="3" key="1">
    <citation type="submission" date="2020-10" db="EMBL/GenBank/DDBJ databases">
        <authorList>
            <person name="Castelo-Branco R."/>
            <person name="Eusebio N."/>
            <person name="Adriana R."/>
            <person name="Vieira A."/>
            <person name="Brugerolle De Fraissinette N."/>
            <person name="Rezende De Castro R."/>
            <person name="Schneider M.P."/>
            <person name="Vasconcelos V."/>
            <person name="Leao P.N."/>
        </authorList>
    </citation>
    <scope>NUCLEOTIDE SEQUENCE</scope>
    <source>
        <strain evidence="3">LEGE 07157</strain>
    </source>
</reference>
<dbReference type="InterPro" id="IPR004155">
    <property type="entry name" value="PBS_lyase_HEAT"/>
</dbReference>
<dbReference type="Proteomes" id="UP000654482">
    <property type="component" value="Unassembled WGS sequence"/>
</dbReference>
<dbReference type="AlphaFoldDB" id="A0A8J7DU27"/>
<proteinExistence type="predicted"/>
<dbReference type="GO" id="GO:0030089">
    <property type="term" value="C:phycobilisome"/>
    <property type="evidence" value="ECO:0007669"/>
    <property type="project" value="UniProtKB-KW"/>
</dbReference>
<keyword evidence="1" id="KW-0042">Antenna complex</keyword>
<dbReference type="Gene3D" id="1.25.10.10">
    <property type="entry name" value="Leucine-rich Repeat Variant"/>
    <property type="match status" value="1"/>
</dbReference>
<dbReference type="InterPro" id="IPR011989">
    <property type="entry name" value="ARM-like"/>
</dbReference>
<dbReference type="SUPFAM" id="SSF48371">
    <property type="entry name" value="ARM repeat"/>
    <property type="match status" value="1"/>
</dbReference>
<accession>A0A8J7DU27</accession>